<evidence type="ECO:0000256" key="1">
    <source>
        <dbReference type="SAM" id="MobiDB-lite"/>
    </source>
</evidence>
<dbReference type="KEGG" id="jli:EXU32_03455"/>
<keyword evidence="2" id="KW-0732">Signal</keyword>
<dbReference type="EMBL" id="CP036164">
    <property type="protein sequence ID" value="QBF45405.1"/>
    <property type="molecule type" value="Genomic_DNA"/>
</dbReference>
<feature type="chain" id="PRO_5020267853" description="PKD domain-containing protein" evidence="2">
    <location>
        <begin position="28"/>
        <end position="302"/>
    </location>
</feature>
<dbReference type="STRING" id="1216970.GCA_001570985_00348"/>
<evidence type="ECO:0000256" key="2">
    <source>
        <dbReference type="SAM" id="SignalP"/>
    </source>
</evidence>
<dbReference type="OrthoDB" id="3742379at2"/>
<gene>
    <name evidence="3" type="ORF">EXU32_03455</name>
</gene>
<evidence type="ECO:0000313" key="4">
    <source>
        <dbReference type="Proteomes" id="UP000290408"/>
    </source>
</evidence>
<feature type="signal peptide" evidence="2">
    <location>
        <begin position="1"/>
        <end position="27"/>
    </location>
</feature>
<accession>A0A4P6MUD2</accession>
<proteinExistence type="predicted"/>
<protein>
    <recommendedName>
        <fullName evidence="5">PKD domain-containing protein</fullName>
    </recommendedName>
</protein>
<evidence type="ECO:0000313" key="3">
    <source>
        <dbReference type="EMBL" id="QBF45405.1"/>
    </source>
</evidence>
<sequence>MITFSKVTASVLLPAAMALATAAPAQADHQTKQVCDEQNNCTSIAVSHEETRTEEPGSEGHQSEGQSTGNAPSGPSEPGYEVSFDMGDYDREAALAEWERQEPGAFDPTTGQPSGPPPCGVLVVPYVYEPCEATPATPGTPTPPRVTIEQVISMAMAKISLPKPDMGSAPCTGVNCKGTVGVPVWFWLEGDQWKTYSDSASAGGLTVSVSAKPSKVVWSLGDGQSVTCTSAGTTYTSSMGWASSPDCGLPNGYTKAGNYTTTATITYAVTFGGDATGSTTVTSTSSEQITVGEYQAVTSKRG</sequence>
<name>A0A4P6MUD2_9MICO</name>
<feature type="region of interest" description="Disordered" evidence="1">
    <location>
        <begin position="48"/>
        <end position="84"/>
    </location>
</feature>
<keyword evidence="4" id="KW-1185">Reference proteome</keyword>
<reference evidence="3 4" key="1">
    <citation type="submission" date="2019-02" db="EMBL/GenBank/DDBJ databases">
        <title>Genomic data mining of an Antarctic deep-sea actinobacterium, Janibacterlimosus P3-3-X1.</title>
        <authorList>
            <person name="Liao L."/>
            <person name="Chen B."/>
        </authorList>
    </citation>
    <scope>NUCLEOTIDE SEQUENCE [LARGE SCALE GENOMIC DNA]</scope>
    <source>
        <strain evidence="3 4">P3-3-X1</strain>
    </source>
</reference>
<organism evidence="3 4">
    <name type="scientific">Janibacter limosus</name>
    <dbReference type="NCBI Taxonomy" id="53458"/>
    <lineage>
        <taxon>Bacteria</taxon>
        <taxon>Bacillati</taxon>
        <taxon>Actinomycetota</taxon>
        <taxon>Actinomycetes</taxon>
        <taxon>Micrococcales</taxon>
        <taxon>Intrasporangiaceae</taxon>
        <taxon>Janibacter</taxon>
    </lineage>
</organism>
<evidence type="ECO:0008006" key="5">
    <source>
        <dbReference type="Google" id="ProtNLM"/>
    </source>
</evidence>
<dbReference type="RefSeq" id="WP_130628643.1">
    <property type="nucleotide sequence ID" value="NZ_CP036164.1"/>
</dbReference>
<dbReference type="AlphaFoldDB" id="A0A4P6MUD2"/>
<dbReference type="Proteomes" id="UP000290408">
    <property type="component" value="Chromosome"/>
</dbReference>
<feature type="compositionally biased region" description="Polar residues" evidence="1">
    <location>
        <begin position="63"/>
        <end position="73"/>
    </location>
</feature>